<evidence type="ECO:0000256" key="2">
    <source>
        <dbReference type="SAM" id="MobiDB-lite"/>
    </source>
</evidence>
<name>W6ML68_9ASCO</name>
<reference evidence="4" key="1">
    <citation type="submission" date="2013-12" db="EMBL/GenBank/DDBJ databases">
        <authorList>
            <person name="Genoscope - CEA"/>
        </authorList>
    </citation>
    <scope>NUCLEOTIDE SEQUENCE</scope>
    <source>
        <strain evidence="4">CBS 1993</strain>
    </source>
</reference>
<dbReference type="InterPro" id="IPR056279">
    <property type="entry name" value="Aip3p_Bud6_N"/>
</dbReference>
<dbReference type="PANTHER" id="PTHR22741">
    <property type="entry name" value="P140CAP/SNIP-RELATED"/>
    <property type="match status" value="1"/>
</dbReference>
<reference evidence="4" key="2">
    <citation type="submission" date="2014-02" db="EMBL/GenBank/DDBJ databases">
        <title>Complete DNA sequence of /Kuraishia capsulata/ illustrates novel genomic features among budding yeasts (/Saccharomycotina/).</title>
        <authorList>
            <person name="Morales L."/>
            <person name="Noel B."/>
            <person name="Porcel B."/>
            <person name="Marcet-Houben M."/>
            <person name="Hullo M-F."/>
            <person name="Sacerdot C."/>
            <person name="Tekaia F."/>
            <person name="Leh-Louis V."/>
            <person name="Despons L."/>
            <person name="Khanna V."/>
            <person name="Aury J-M."/>
            <person name="Barbe V."/>
            <person name="Couloux A."/>
            <person name="Labadie K."/>
            <person name="Pelletier E."/>
            <person name="Souciet J-L."/>
            <person name="Boekhout T."/>
            <person name="Gabaldon T."/>
            <person name="Wincker P."/>
            <person name="Dujon B."/>
        </authorList>
    </citation>
    <scope>NUCLEOTIDE SEQUENCE</scope>
    <source>
        <strain evidence="4">CBS 1993</strain>
    </source>
</reference>
<feature type="domain" description="Actin interacting protein 3 C-terminal" evidence="3">
    <location>
        <begin position="244"/>
        <end position="645"/>
    </location>
</feature>
<dbReference type="AlphaFoldDB" id="W6ML68"/>
<dbReference type="GO" id="GO:0051286">
    <property type="term" value="C:cell tip"/>
    <property type="evidence" value="ECO:0007669"/>
    <property type="project" value="TreeGrafter"/>
</dbReference>
<dbReference type="GeneID" id="34520590"/>
<evidence type="ECO:0000256" key="1">
    <source>
        <dbReference type="ARBA" id="ARBA00023054"/>
    </source>
</evidence>
<dbReference type="Pfam" id="PF03915">
    <property type="entry name" value="AIP3"/>
    <property type="match status" value="1"/>
</dbReference>
<dbReference type="PANTHER" id="PTHR22741:SF10">
    <property type="entry name" value="COILED-COIL DOMAIN-CONTAINING PROTEIN CG32809"/>
    <property type="match status" value="1"/>
</dbReference>
<dbReference type="GO" id="GO:0030010">
    <property type="term" value="P:establishment of cell polarity"/>
    <property type="evidence" value="ECO:0007669"/>
    <property type="project" value="TreeGrafter"/>
</dbReference>
<dbReference type="InterPro" id="IPR005613">
    <property type="entry name" value="AIP3_C"/>
</dbReference>
<evidence type="ECO:0000313" key="4">
    <source>
        <dbReference type="EMBL" id="CDK27206.1"/>
    </source>
</evidence>
<organism evidence="4 5">
    <name type="scientific">Kuraishia capsulata CBS 1993</name>
    <dbReference type="NCBI Taxonomy" id="1382522"/>
    <lineage>
        <taxon>Eukaryota</taxon>
        <taxon>Fungi</taxon>
        <taxon>Dikarya</taxon>
        <taxon>Ascomycota</taxon>
        <taxon>Saccharomycotina</taxon>
        <taxon>Pichiomycetes</taxon>
        <taxon>Pichiales</taxon>
        <taxon>Pichiaceae</taxon>
        <taxon>Kuraishia</taxon>
    </lineage>
</organism>
<evidence type="ECO:0000313" key="5">
    <source>
        <dbReference type="Proteomes" id="UP000019384"/>
    </source>
</evidence>
<dbReference type="STRING" id="1382522.W6ML68"/>
<dbReference type="Proteomes" id="UP000019384">
    <property type="component" value="Unassembled WGS sequence"/>
</dbReference>
<dbReference type="RefSeq" id="XP_022459202.1">
    <property type="nucleotide sequence ID" value="XM_022601572.1"/>
</dbReference>
<dbReference type="Pfam" id="PF23153">
    <property type="entry name" value="Aip3p_Bud6_N"/>
    <property type="match status" value="1"/>
</dbReference>
<feature type="compositionally biased region" description="Low complexity" evidence="2">
    <location>
        <begin position="158"/>
        <end position="177"/>
    </location>
</feature>
<accession>W6ML68</accession>
<dbReference type="HOGENOM" id="CLU_005287_0_0_1"/>
<dbReference type="OrthoDB" id="783096at2759"/>
<gene>
    <name evidence="4" type="ORF">KUCA_T00003184001</name>
</gene>
<dbReference type="InterPro" id="IPR051825">
    <property type="entry name" value="SRCIN1"/>
</dbReference>
<feature type="region of interest" description="Disordered" evidence="2">
    <location>
        <begin position="210"/>
        <end position="239"/>
    </location>
</feature>
<dbReference type="Gene3D" id="1.20.58.1540">
    <property type="entry name" value="Actin interacting protein 3, C-terminal domain"/>
    <property type="match status" value="1"/>
</dbReference>
<dbReference type="InterPro" id="IPR022782">
    <property type="entry name" value="AIP3-like_C"/>
</dbReference>
<sequence length="654" mass="73111">MSSQAKPHRSSKRPPLATIESCLTRLLVATRDLLEMLPKWAQLKATEADVSDAYVRLGNEFKVTCRAFSSAGVDITDLGDVPQKLREVLESALVEEPSQEILDRFLPTIRKIIVGMVENLKTKKEAVKQIKSDRNSLKSQGISGPSVTSESAKHRSDNGSIVSSESNSSSRPQSASSHVDPLAELERGNTLQRKASKRLSTYQYQQIISYSPGRDPPLTAAADIGSPRSPLPTSQRKQQHTTIFLKIGSRVRKTSYEPVRNVEDLKMLFIEVFGYSPGSDSFPDVYIQDTHTGVSYELEEKYLDEIKEGSILSITPKSSDESYHADGFDQKISALTEKVDLLQKSVIAEIGSIKDLPPVSQPQEKREISSSPEILKKIADLQHQVTIARQIASANKKSMTVSLNKLLGKFGDFQETSALAANSADDVYLENSLVNLSNEASEMVQKTDIIQDTLEQFKKDITQRRICPSPKQIEMLRRDMENTRSEVLKLSEFLEKETPNWHKIWQVGLSKVLEGKDLLKMQTEVIQDLKDDLASADDIFDTIEKCSEQMIKTKKSNVALNLPLPEPGQSISDVKNAVLSEVAALQPKHEERVAAIERAERIRERQKDLERDEFSEELSGVVEGNKLKKSGGIEETERVRRLKDEQNLKGQAIL</sequence>
<keyword evidence="5" id="KW-1185">Reference proteome</keyword>
<dbReference type="GO" id="GO:0005519">
    <property type="term" value="F:cytoskeletal regulatory protein binding"/>
    <property type="evidence" value="ECO:0007669"/>
    <property type="project" value="InterPro"/>
</dbReference>
<dbReference type="SMART" id="SM00806">
    <property type="entry name" value="AIP3"/>
    <property type="match status" value="1"/>
</dbReference>
<dbReference type="GO" id="GO:0005737">
    <property type="term" value="C:cytoplasm"/>
    <property type="evidence" value="ECO:0007669"/>
    <property type="project" value="TreeGrafter"/>
</dbReference>
<dbReference type="EMBL" id="HG793128">
    <property type="protein sequence ID" value="CDK27206.1"/>
    <property type="molecule type" value="Genomic_DNA"/>
</dbReference>
<feature type="region of interest" description="Disordered" evidence="2">
    <location>
        <begin position="131"/>
        <end position="197"/>
    </location>
</feature>
<feature type="compositionally biased region" description="Polar residues" evidence="2">
    <location>
        <begin position="137"/>
        <end position="150"/>
    </location>
</feature>
<protein>
    <recommendedName>
        <fullName evidence="3">Actin interacting protein 3 C-terminal domain-containing protein</fullName>
    </recommendedName>
</protein>
<keyword evidence="1" id="KW-0175">Coiled coil</keyword>
<evidence type="ECO:0000259" key="3">
    <source>
        <dbReference type="SMART" id="SM00806"/>
    </source>
</evidence>
<proteinExistence type="predicted"/>